<protein>
    <submittedName>
        <fullName evidence="2">Uncharacterized protein</fullName>
    </submittedName>
</protein>
<reference evidence="2" key="2">
    <citation type="submission" date="2023-04" db="EMBL/GenBank/DDBJ databases">
        <authorList>
            <person name="Bu L."/>
            <person name="Lu L."/>
            <person name="Laidemitt M.R."/>
            <person name="Zhang S.M."/>
            <person name="Mutuku M."/>
            <person name="Mkoji G."/>
            <person name="Steinauer M."/>
            <person name="Loker E.S."/>
        </authorList>
    </citation>
    <scope>NUCLEOTIDE SEQUENCE</scope>
    <source>
        <strain evidence="2">KasaAsao</strain>
        <tissue evidence="2">Whole Snail</tissue>
    </source>
</reference>
<gene>
    <name evidence="2" type="ORF">Bpfe_024862</name>
</gene>
<dbReference type="EMBL" id="JASAOG010000176">
    <property type="protein sequence ID" value="KAK0045739.1"/>
    <property type="molecule type" value="Genomic_DNA"/>
</dbReference>
<sequence>MVHHLLTPLFLIRCSLSQLLQINSYIVNLLADVAEDCGGKRCSGTCCGDGLSECCLDSLNRFNSFTIKTYGEKEDHDLKVPDNSSFEAHRRHAILHFIYPALLLVGLDLYHLWCSELLLLEKRKNGRWNNLLRLWSATCLHYCFSSGAASVTFRISLFNSIFRSN</sequence>
<name>A0AAD8F0P4_BIOPF</name>
<keyword evidence="1" id="KW-0732">Signal</keyword>
<dbReference type="AlphaFoldDB" id="A0AAD8F0P4"/>
<comment type="caution">
    <text evidence="2">The sequence shown here is derived from an EMBL/GenBank/DDBJ whole genome shotgun (WGS) entry which is preliminary data.</text>
</comment>
<feature type="chain" id="PRO_5041921244" evidence="1">
    <location>
        <begin position="18"/>
        <end position="165"/>
    </location>
</feature>
<dbReference type="Proteomes" id="UP001233172">
    <property type="component" value="Unassembled WGS sequence"/>
</dbReference>
<evidence type="ECO:0000256" key="1">
    <source>
        <dbReference type="SAM" id="SignalP"/>
    </source>
</evidence>
<reference evidence="2" key="1">
    <citation type="journal article" date="2023" name="PLoS Negl. Trop. Dis.">
        <title>A genome sequence for Biomphalaria pfeifferi, the major vector snail for the human-infecting parasite Schistosoma mansoni.</title>
        <authorList>
            <person name="Bu L."/>
            <person name="Lu L."/>
            <person name="Laidemitt M.R."/>
            <person name="Zhang S.M."/>
            <person name="Mutuku M."/>
            <person name="Mkoji G."/>
            <person name="Steinauer M."/>
            <person name="Loker E.S."/>
        </authorList>
    </citation>
    <scope>NUCLEOTIDE SEQUENCE</scope>
    <source>
        <strain evidence="2">KasaAsao</strain>
    </source>
</reference>
<proteinExistence type="predicted"/>
<evidence type="ECO:0000313" key="2">
    <source>
        <dbReference type="EMBL" id="KAK0045739.1"/>
    </source>
</evidence>
<accession>A0AAD8F0P4</accession>
<evidence type="ECO:0000313" key="3">
    <source>
        <dbReference type="Proteomes" id="UP001233172"/>
    </source>
</evidence>
<feature type="signal peptide" evidence="1">
    <location>
        <begin position="1"/>
        <end position="17"/>
    </location>
</feature>
<organism evidence="2 3">
    <name type="scientific">Biomphalaria pfeifferi</name>
    <name type="common">Bloodfluke planorb</name>
    <name type="synonym">Freshwater snail</name>
    <dbReference type="NCBI Taxonomy" id="112525"/>
    <lineage>
        <taxon>Eukaryota</taxon>
        <taxon>Metazoa</taxon>
        <taxon>Spiralia</taxon>
        <taxon>Lophotrochozoa</taxon>
        <taxon>Mollusca</taxon>
        <taxon>Gastropoda</taxon>
        <taxon>Heterobranchia</taxon>
        <taxon>Euthyneura</taxon>
        <taxon>Panpulmonata</taxon>
        <taxon>Hygrophila</taxon>
        <taxon>Lymnaeoidea</taxon>
        <taxon>Planorbidae</taxon>
        <taxon>Biomphalaria</taxon>
    </lineage>
</organism>
<keyword evidence="3" id="KW-1185">Reference proteome</keyword>